<reference evidence="6 7" key="1">
    <citation type="submission" date="2019-03" db="EMBL/GenBank/DDBJ databases">
        <title>First draft genome of Liparis tanakae, snailfish: a comprehensive survey of snailfish specific genes.</title>
        <authorList>
            <person name="Kim W."/>
            <person name="Song I."/>
            <person name="Jeong J.-H."/>
            <person name="Kim D."/>
            <person name="Kim S."/>
            <person name="Ryu S."/>
            <person name="Song J.Y."/>
            <person name="Lee S.K."/>
        </authorList>
    </citation>
    <scope>NUCLEOTIDE SEQUENCE [LARGE SCALE GENOMIC DNA]</scope>
    <source>
        <tissue evidence="6">Muscle</tissue>
    </source>
</reference>
<dbReference type="AlphaFoldDB" id="A0A4Z2E8D7"/>
<evidence type="ECO:0000256" key="3">
    <source>
        <dbReference type="ARBA" id="ARBA00022801"/>
    </source>
</evidence>
<name>A0A4Z2E8D7_9TELE</name>
<dbReference type="GO" id="GO:0070292">
    <property type="term" value="P:N-acylphosphatidylethanolamine metabolic process"/>
    <property type="evidence" value="ECO:0007669"/>
    <property type="project" value="TreeGrafter"/>
</dbReference>
<evidence type="ECO:0000313" key="6">
    <source>
        <dbReference type="EMBL" id="TNN24933.1"/>
    </source>
</evidence>
<gene>
    <name evidence="6" type="primary">RARRES3_1</name>
    <name evidence="6" type="ORF">EYF80_064940</name>
</gene>
<dbReference type="PANTHER" id="PTHR13943">
    <property type="entry name" value="HRAS-LIKE SUPPRESSOR - RELATED"/>
    <property type="match status" value="1"/>
</dbReference>
<sequence length="85" mass="9584">MSLSLSSKSQVMRQKIREVVGDDPFKINNLLDDKYKPRERHVIVSEARRMVGSPGDLIEISRGGYQHWAVYIGGDEVVHLTTSGE</sequence>
<dbReference type="PANTHER" id="PTHR13943:SF31">
    <property type="entry name" value="PHOSPHOLIPASE A AND ACYLTRANSFERASE 3"/>
    <property type="match status" value="1"/>
</dbReference>
<keyword evidence="6" id="KW-0675">Receptor</keyword>
<dbReference type="Pfam" id="PF04970">
    <property type="entry name" value="LRAT"/>
    <property type="match status" value="2"/>
</dbReference>
<evidence type="ECO:0000259" key="5">
    <source>
        <dbReference type="PROSITE" id="PS51934"/>
    </source>
</evidence>
<keyword evidence="7" id="KW-1185">Reference proteome</keyword>
<accession>A0A4Z2E8D7</accession>
<organism evidence="6 7">
    <name type="scientific">Liparis tanakae</name>
    <name type="common">Tanaka's snailfish</name>
    <dbReference type="NCBI Taxonomy" id="230148"/>
    <lineage>
        <taxon>Eukaryota</taxon>
        <taxon>Metazoa</taxon>
        <taxon>Chordata</taxon>
        <taxon>Craniata</taxon>
        <taxon>Vertebrata</taxon>
        <taxon>Euteleostomi</taxon>
        <taxon>Actinopterygii</taxon>
        <taxon>Neopterygii</taxon>
        <taxon>Teleostei</taxon>
        <taxon>Neoteleostei</taxon>
        <taxon>Acanthomorphata</taxon>
        <taxon>Eupercaria</taxon>
        <taxon>Perciformes</taxon>
        <taxon>Cottioidei</taxon>
        <taxon>Cottales</taxon>
        <taxon>Liparidae</taxon>
        <taxon>Liparis</taxon>
    </lineage>
</organism>
<evidence type="ECO:0000313" key="7">
    <source>
        <dbReference type="Proteomes" id="UP000314294"/>
    </source>
</evidence>
<keyword evidence="3" id="KW-0378">Hydrolase</keyword>
<dbReference type="PROSITE" id="PS51934">
    <property type="entry name" value="LRAT"/>
    <property type="match status" value="1"/>
</dbReference>
<dbReference type="OrthoDB" id="9947931at2759"/>
<dbReference type="GO" id="GO:0008970">
    <property type="term" value="F:phospholipase A1 activity"/>
    <property type="evidence" value="ECO:0007669"/>
    <property type="project" value="TreeGrafter"/>
</dbReference>
<dbReference type="Gene3D" id="3.90.1720.10">
    <property type="entry name" value="endopeptidase domain like (from Nostoc punctiforme)"/>
    <property type="match status" value="2"/>
</dbReference>
<dbReference type="InterPro" id="IPR051496">
    <property type="entry name" value="H-rev107_PLA/AT"/>
</dbReference>
<dbReference type="GO" id="GO:0016410">
    <property type="term" value="F:N-acyltransferase activity"/>
    <property type="evidence" value="ECO:0007669"/>
    <property type="project" value="TreeGrafter"/>
</dbReference>
<evidence type="ECO:0000256" key="1">
    <source>
        <dbReference type="ARBA" id="ARBA00007824"/>
    </source>
</evidence>
<keyword evidence="2" id="KW-0808">Transferase</keyword>
<proteinExistence type="inferred from homology"/>
<comment type="similarity">
    <text evidence="1">Belongs to the H-rev107 family.</text>
</comment>
<dbReference type="Proteomes" id="UP000314294">
    <property type="component" value="Unassembled WGS sequence"/>
</dbReference>
<dbReference type="EMBL" id="SRLO01013888">
    <property type="protein sequence ID" value="TNN24933.1"/>
    <property type="molecule type" value="Genomic_DNA"/>
</dbReference>
<comment type="caution">
    <text evidence="6">The sequence shown here is derived from an EMBL/GenBank/DDBJ whole genome shotgun (WGS) entry which is preliminary data.</text>
</comment>
<keyword evidence="4" id="KW-0443">Lipid metabolism</keyword>
<dbReference type="GO" id="GO:0004623">
    <property type="term" value="F:phospholipase A2 activity"/>
    <property type="evidence" value="ECO:0007669"/>
    <property type="project" value="TreeGrafter"/>
</dbReference>
<protein>
    <submittedName>
        <fullName evidence="6">Retinoic acid receptor responder protein 3</fullName>
    </submittedName>
</protein>
<dbReference type="GO" id="GO:0005737">
    <property type="term" value="C:cytoplasm"/>
    <property type="evidence" value="ECO:0007669"/>
    <property type="project" value="TreeGrafter"/>
</dbReference>
<evidence type="ECO:0000256" key="2">
    <source>
        <dbReference type="ARBA" id="ARBA00022679"/>
    </source>
</evidence>
<feature type="domain" description="LRAT" evidence="5">
    <location>
        <begin position="57"/>
        <end position="85"/>
    </location>
</feature>
<dbReference type="InterPro" id="IPR007053">
    <property type="entry name" value="LRAT_dom"/>
</dbReference>
<evidence type="ECO:0000256" key="4">
    <source>
        <dbReference type="ARBA" id="ARBA00023098"/>
    </source>
</evidence>